<dbReference type="Gene3D" id="3.30.160.60">
    <property type="entry name" value="Classic Zinc Finger"/>
    <property type="match status" value="1"/>
</dbReference>
<evidence type="ECO:0000256" key="5">
    <source>
        <dbReference type="ARBA" id="ARBA00023239"/>
    </source>
</evidence>
<keyword evidence="2 7" id="KW-0812">Transmembrane</keyword>
<dbReference type="HAMAP" id="MF_02065">
    <property type="entry name" value="MltG"/>
    <property type="match status" value="1"/>
</dbReference>
<evidence type="ECO:0000256" key="3">
    <source>
        <dbReference type="ARBA" id="ARBA00022989"/>
    </source>
</evidence>
<dbReference type="GO" id="GO:0071555">
    <property type="term" value="P:cell wall organization"/>
    <property type="evidence" value="ECO:0007669"/>
    <property type="project" value="UniProtKB-KW"/>
</dbReference>
<evidence type="ECO:0000313" key="8">
    <source>
        <dbReference type="EMBL" id="OAQ20129.1"/>
    </source>
</evidence>
<dbReference type="GO" id="GO:0008932">
    <property type="term" value="F:lytic endotransglycosylase activity"/>
    <property type="evidence" value="ECO:0007669"/>
    <property type="project" value="UniProtKB-UniRule"/>
</dbReference>
<dbReference type="EMBL" id="LWLG01000015">
    <property type="protein sequence ID" value="OAQ20129.1"/>
    <property type="molecule type" value="Genomic_DNA"/>
</dbReference>
<accession>A0A179D335</accession>
<dbReference type="GO" id="GO:0009252">
    <property type="term" value="P:peptidoglycan biosynthetic process"/>
    <property type="evidence" value="ECO:0007669"/>
    <property type="project" value="UniProtKB-UniRule"/>
</dbReference>
<dbReference type="PATRIC" id="fig|999894.6.peg.1753"/>
<gene>
    <name evidence="7" type="primary">mltG</name>
    <name evidence="8" type="ORF">TDIS_1755</name>
</gene>
<name>A0A179D335_9BACT</name>
<organism evidence="8 9">
    <name type="scientific">Thermosulfurimonas dismutans</name>
    <dbReference type="NCBI Taxonomy" id="999894"/>
    <lineage>
        <taxon>Bacteria</taxon>
        <taxon>Pseudomonadati</taxon>
        <taxon>Thermodesulfobacteriota</taxon>
        <taxon>Thermodesulfobacteria</taxon>
        <taxon>Thermodesulfobacteriales</taxon>
        <taxon>Thermodesulfobacteriaceae</taxon>
        <taxon>Thermosulfurimonas</taxon>
    </lineage>
</organism>
<dbReference type="OrthoDB" id="9814591at2"/>
<dbReference type="EC" id="4.2.2.29" evidence="7"/>
<keyword evidence="1 7" id="KW-1003">Cell membrane</keyword>
<dbReference type="NCBIfam" id="TIGR00247">
    <property type="entry name" value="endolytic transglycosylase MltG"/>
    <property type="match status" value="1"/>
</dbReference>
<dbReference type="CDD" id="cd08010">
    <property type="entry name" value="MltG_like"/>
    <property type="match status" value="1"/>
</dbReference>
<evidence type="ECO:0000256" key="1">
    <source>
        <dbReference type="ARBA" id="ARBA00022475"/>
    </source>
</evidence>
<reference evidence="8 9" key="1">
    <citation type="submission" date="2016-04" db="EMBL/GenBank/DDBJ databases">
        <title>Genome analysis of Thermosulfurimonas dismutans, the first thermophilic sulfur-disproportionating bacterium of the phylum Thermodesulfobacteria.</title>
        <authorList>
            <person name="Mardanov A.V."/>
            <person name="Beletsky A.V."/>
            <person name="Kadnikov V.V."/>
            <person name="Slobodkin A.I."/>
            <person name="Ravin N.V."/>
        </authorList>
    </citation>
    <scope>NUCLEOTIDE SEQUENCE [LARGE SCALE GENOMIC DNA]</scope>
    <source>
        <strain evidence="8 9">S95</strain>
    </source>
</reference>
<keyword evidence="6 7" id="KW-0961">Cell wall biogenesis/degradation</keyword>
<sequence length="325" mass="37726">MRKFFFFLILAGLYLSGWYLELTEPVSSVEAPQVVFISPGTPVKEVARLLEERGLIKNRYVFLLEALRLRVLDKLKAGEYELSPHMSTREILQILAEGRVITHIVTVPEGANVWEVADLLDRASLVPKEAFLSKAFDEEFVQALGIPGSSVEGFLFPDTYYFVKGMPVEEIIRRMVSRFWEVWRKYEDRAKELGISVYEAVTLASIVEKEAVLSREKPLIAAVYWNRLKRGMPLQADPTVRYALRRFRGRLYYKHLRVKNPYNTYRYPGLPPTPIANPGEESLKAVLYPAKVPYLYFVSRGDGSHHFSRTYQEHLMAVRKYRRRR</sequence>
<evidence type="ECO:0000256" key="2">
    <source>
        <dbReference type="ARBA" id="ARBA00022692"/>
    </source>
</evidence>
<dbReference type="Proteomes" id="UP000078390">
    <property type="component" value="Unassembled WGS sequence"/>
</dbReference>
<feature type="site" description="Important for catalytic activity" evidence="7">
    <location>
        <position position="210"/>
    </location>
</feature>
<dbReference type="InterPro" id="IPR003770">
    <property type="entry name" value="MLTG-like"/>
</dbReference>
<evidence type="ECO:0000256" key="6">
    <source>
        <dbReference type="ARBA" id="ARBA00023316"/>
    </source>
</evidence>
<dbReference type="GO" id="GO:0005886">
    <property type="term" value="C:plasma membrane"/>
    <property type="evidence" value="ECO:0007669"/>
    <property type="project" value="UniProtKB-UniRule"/>
</dbReference>
<keyword evidence="5 7" id="KW-0456">Lyase</keyword>
<evidence type="ECO:0000256" key="4">
    <source>
        <dbReference type="ARBA" id="ARBA00023136"/>
    </source>
</evidence>
<dbReference type="RefSeq" id="WP_068671387.1">
    <property type="nucleotide sequence ID" value="NZ_LWLG01000015.1"/>
</dbReference>
<evidence type="ECO:0000313" key="9">
    <source>
        <dbReference type="Proteomes" id="UP000078390"/>
    </source>
</evidence>
<keyword evidence="3 7" id="KW-1133">Transmembrane helix</keyword>
<keyword evidence="9" id="KW-1185">Reference proteome</keyword>
<dbReference type="PANTHER" id="PTHR30518:SF2">
    <property type="entry name" value="ENDOLYTIC MUREIN TRANSGLYCOSYLASE"/>
    <property type="match status" value="1"/>
</dbReference>
<dbReference type="STRING" id="999894.TDIS_1755"/>
<keyword evidence="4 7" id="KW-0472">Membrane</keyword>
<dbReference type="AlphaFoldDB" id="A0A179D335"/>
<comment type="caution">
    <text evidence="8">The sequence shown here is derived from an EMBL/GenBank/DDBJ whole genome shotgun (WGS) entry which is preliminary data.</text>
</comment>
<dbReference type="PANTHER" id="PTHR30518">
    <property type="entry name" value="ENDOLYTIC MUREIN TRANSGLYCOSYLASE"/>
    <property type="match status" value="1"/>
</dbReference>
<comment type="similarity">
    <text evidence="7">Belongs to the transglycosylase MltG family.</text>
</comment>
<protein>
    <recommendedName>
        <fullName evidence="7">Endolytic murein transglycosylase</fullName>
        <ecNumber evidence="7">4.2.2.29</ecNumber>
    </recommendedName>
    <alternativeName>
        <fullName evidence="7">Peptidoglycan lytic transglycosylase</fullName>
    </alternativeName>
    <alternativeName>
        <fullName evidence="7">Peptidoglycan polymerization terminase</fullName>
    </alternativeName>
</protein>
<comment type="catalytic activity">
    <reaction evidence="7">
        <text>a peptidoglycan chain = a peptidoglycan chain with N-acetyl-1,6-anhydromuramyl-[peptide] at the reducing end + a peptidoglycan chain with N-acetylglucosamine at the non-reducing end.</text>
        <dbReference type="EC" id="4.2.2.29"/>
    </reaction>
</comment>
<dbReference type="Pfam" id="PF02618">
    <property type="entry name" value="YceG"/>
    <property type="match status" value="1"/>
</dbReference>
<comment type="function">
    <text evidence="7">Functions as a peptidoglycan terminase that cleaves nascent peptidoglycan strands endolytically to terminate their elongation.</text>
</comment>
<dbReference type="Gene3D" id="3.30.1490.480">
    <property type="entry name" value="Endolytic murein transglycosylase"/>
    <property type="match status" value="2"/>
</dbReference>
<evidence type="ECO:0000256" key="7">
    <source>
        <dbReference type="HAMAP-Rule" id="MF_02065"/>
    </source>
</evidence>
<proteinExistence type="inferred from homology"/>